<dbReference type="Gene3D" id="3.40.50.2000">
    <property type="entry name" value="Glycogen Phosphorylase B"/>
    <property type="match status" value="2"/>
</dbReference>
<evidence type="ECO:0000313" key="1">
    <source>
        <dbReference type="EMBL" id="SLM88397.1"/>
    </source>
</evidence>
<protein>
    <submittedName>
        <fullName evidence="1">Glycosyl transferase, group 1</fullName>
    </submittedName>
</protein>
<evidence type="ECO:0000313" key="2">
    <source>
        <dbReference type="Proteomes" id="UP000195981"/>
    </source>
</evidence>
<dbReference type="RefSeq" id="WP_087102081.1">
    <property type="nucleotide sequence ID" value="NZ_FWFG01000014.1"/>
</dbReference>
<dbReference type="Proteomes" id="UP000195981">
    <property type="component" value="Unassembled WGS sequence"/>
</dbReference>
<sequence>MRILHLIHATTFGGVEAAAEHLRRALGSGRPDAAAQGTVEQGAVEHRNAAHEDISYTVAALAGAPAGQQAVEADIAGEGVNSPRAALRLLREVRRTRPDVLVTSLWRVVALGPLARRLSPGTRWVAWVHLSQYTNAADRAVHQWALPRADLILCDSDASYEAIVRPALARAGAAVPLRIVRPESTPLVADGPGRTAPAYDEPLRLVFWGRMARQKRLDLVIELADEIGRRREAGVELLIAGPDDGEREALEARAAAGPGTEITFSGPLDRDGVAAAASWAHMYVQLSDFEGFAMAAHEALAAGMVCVLTPVGDLAVDVTDGVDAILHAGDVPATADRAIALAADPAAFDSLGRAARSTATSTFADDFAAACRDAVRGTGGGEA</sequence>
<reference evidence="1 2" key="1">
    <citation type="submission" date="2017-02" db="EMBL/GenBank/DDBJ databases">
        <authorList>
            <person name="Peterson S.W."/>
        </authorList>
    </citation>
    <scope>NUCLEOTIDE SEQUENCE [LARGE SCALE GENOMIC DNA]</scope>
    <source>
        <strain evidence="1 2">CIP104813</strain>
    </source>
</reference>
<dbReference type="OrthoDB" id="9790710at2"/>
<dbReference type="Pfam" id="PF13692">
    <property type="entry name" value="Glyco_trans_1_4"/>
    <property type="match status" value="1"/>
</dbReference>
<proteinExistence type="predicted"/>
<dbReference type="SUPFAM" id="SSF53756">
    <property type="entry name" value="UDP-Glycosyltransferase/glycogen phosphorylase"/>
    <property type="match status" value="1"/>
</dbReference>
<dbReference type="GO" id="GO:0016757">
    <property type="term" value="F:glycosyltransferase activity"/>
    <property type="evidence" value="ECO:0007669"/>
    <property type="project" value="TreeGrafter"/>
</dbReference>
<organism evidence="1 2">
    <name type="scientific">Brachybacterium nesterenkovii</name>
    <dbReference type="NCBI Taxonomy" id="47847"/>
    <lineage>
        <taxon>Bacteria</taxon>
        <taxon>Bacillati</taxon>
        <taxon>Actinomycetota</taxon>
        <taxon>Actinomycetes</taxon>
        <taxon>Micrococcales</taxon>
        <taxon>Dermabacteraceae</taxon>
        <taxon>Brachybacterium</taxon>
    </lineage>
</organism>
<keyword evidence="1" id="KW-0808">Transferase</keyword>
<accession>A0A1X6WVL5</accession>
<keyword evidence="2" id="KW-1185">Reference proteome</keyword>
<gene>
    <name evidence="1" type="ORF">FM110_01750</name>
</gene>
<name>A0A1X6WVL5_9MICO</name>
<dbReference type="PANTHER" id="PTHR12526:SF638">
    <property type="entry name" value="SPORE COAT PROTEIN SA"/>
    <property type="match status" value="1"/>
</dbReference>
<dbReference type="PANTHER" id="PTHR12526">
    <property type="entry name" value="GLYCOSYLTRANSFERASE"/>
    <property type="match status" value="1"/>
</dbReference>
<dbReference type="AlphaFoldDB" id="A0A1X6WVL5"/>
<dbReference type="EMBL" id="FWFG01000014">
    <property type="protein sequence ID" value="SLM88397.1"/>
    <property type="molecule type" value="Genomic_DNA"/>
</dbReference>